<dbReference type="PANTHER" id="PTHR33360:SF2">
    <property type="entry name" value="TRANSPOSASE FOR INSERTION SEQUENCE ELEMENT IS200"/>
    <property type="match status" value="1"/>
</dbReference>
<feature type="domain" description="Transposase IS200-like" evidence="1">
    <location>
        <begin position="16"/>
        <end position="134"/>
    </location>
</feature>
<evidence type="ECO:0000313" key="2">
    <source>
        <dbReference type="EMBL" id="PIT95439.1"/>
    </source>
</evidence>
<proteinExistence type="predicted"/>
<reference evidence="3" key="1">
    <citation type="submission" date="2017-09" db="EMBL/GenBank/DDBJ databases">
        <title>Depth-based differentiation of microbial function through sediment-hosted aquifers and enrichment of novel symbionts in the deep terrestrial subsurface.</title>
        <authorList>
            <person name="Probst A.J."/>
            <person name="Ladd B."/>
            <person name="Jarett J.K."/>
            <person name="Geller-Mcgrath D.E."/>
            <person name="Sieber C.M.K."/>
            <person name="Emerson J.B."/>
            <person name="Anantharaman K."/>
            <person name="Thomas B.C."/>
            <person name="Malmstrom R."/>
            <person name="Stieglmeier M."/>
            <person name="Klingl A."/>
            <person name="Woyke T."/>
            <person name="Ryan C.M."/>
            <person name="Banfield J.F."/>
        </authorList>
    </citation>
    <scope>NUCLEOTIDE SEQUENCE [LARGE SCALE GENOMIC DNA]</scope>
</reference>
<dbReference type="EMBL" id="PFAO01000026">
    <property type="protein sequence ID" value="PIT95439.1"/>
    <property type="molecule type" value="Genomic_DNA"/>
</dbReference>
<organism evidence="2 3">
    <name type="scientific">Candidatus Falkowbacteria bacterium CG10_big_fil_rev_8_21_14_0_10_38_22</name>
    <dbReference type="NCBI Taxonomy" id="1974564"/>
    <lineage>
        <taxon>Bacteria</taxon>
        <taxon>Candidatus Falkowiibacteriota</taxon>
    </lineage>
</organism>
<dbReference type="InterPro" id="IPR002686">
    <property type="entry name" value="Transposase_17"/>
</dbReference>
<dbReference type="Proteomes" id="UP000228964">
    <property type="component" value="Unassembled WGS sequence"/>
</dbReference>
<dbReference type="GO" id="GO:0006313">
    <property type="term" value="P:DNA transposition"/>
    <property type="evidence" value="ECO:0007669"/>
    <property type="project" value="InterPro"/>
</dbReference>
<dbReference type="Pfam" id="PF01797">
    <property type="entry name" value="Y1_Tnp"/>
    <property type="match status" value="1"/>
</dbReference>
<accession>A0A2M6WRK6</accession>
<dbReference type="Gene3D" id="3.30.70.1290">
    <property type="entry name" value="Transposase IS200-like"/>
    <property type="match status" value="1"/>
</dbReference>
<gene>
    <name evidence="2" type="ORF">COT96_01215</name>
</gene>
<dbReference type="PANTHER" id="PTHR33360">
    <property type="entry name" value="TRANSPOSASE FOR INSERTION SEQUENCE ELEMENT IS200"/>
    <property type="match status" value="1"/>
</dbReference>
<dbReference type="InterPro" id="IPR036515">
    <property type="entry name" value="Transposase_17_sf"/>
</dbReference>
<name>A0A2M6WRK6_9BACT</name>
<dbReference type="SUPFAM" id="SSF143422">
    <property type="entry name" value="Transposase IS200-like"/>
    <property type="match status" value="1"/>
</dbReference>
<evidence type="ECO:0000259" key="1">
    <source>
        <dbReference type="SMART" id="SM01321"/>
    </source>
</evidence>
<comment type="caution">
    <text evidence="2">The sequence shown here is derived from an EMBL/GenBank/DDBJ whole genome shotgun (WGS) entry which is preliminary data.</text>
</comment>
<dbReference type="GO" id="GO:0004803">
    <property type="term" value="F:transposase activity"/>
    <property type="evidence" value="ECO:0007669"/>
    <property type="project" value="InterPro"/>
</dbReference>
<protein>
    <submittedName>
        <fullName evidence="2">IS200/IS605 family transposase</fullName>
    </submittedName>
</protein>
<evidence type="ECO:0000313" key="3">
    <source>
        <dbReference type="Proteomes" id="UP000228964"/>
    </source>
</evidence>
<sequence length="147" mass="17992">MPQDKLSRYQRQSHAVYDCRYHLVWVTKYRFKIINKDVEIALKWIIKEVCDWKGIGILEGAVKEEHIHMYLQIPPKYSISDVMKWLKGNSAERLLKKFPELEKQYWGRHLWARGYFVSTVGISDEIIRRYIQKQREEENMEFQRKWK</sequence>
<dbReference type="GO" id="GO:0003677">
    <property type="term" value="F:DNA binding"/>
    <property type="evidence" value="ECO:0007669"/>
    <property type="project" value="InterPro"/>
</dbReference>
<dbReference type="NCBIfam" id="NF033573">
    <property type="entry name" value="transpos_IS200"/>
    <property type="match status" value="1"/>
</dbReference>
<dbReference type="SMART" id="SM01321">
    <property type="entry name" value="Y1_Tnp"/>
    <property type="match status" value="1"/>
</dbReference>
<dbReference type="AlphaFoldDB" id="A0A2M6WRK6"/>